<comment type="similarity">
    <text evidence="2">Belongs to the cyclophilin-type PPIase family.</text>
</comment>
<evidence type="ECO:0000256" key="2">
    <source>
        <dbReference type="RuleBase" id="RU363019"/>
    </source>
</evidence>
<dbReference type="Proteomes" id="UP001156441">
    <property type="component" value="Unassembled WGS sequence"/>
</dbReference>
<dbReference type="SUPFAM" id="SSF50891">
    <property type="entry name" value="Cyclophilin-like"/>
    <property type="match status" value="1"/>
</dbReference>
<dbReference type="InterPro" id="IPR002130">
    <property type="entry name" value="Cyclophilin-type_PPIase_dom"/>
</dbReference>
<protein>
    <recommendedName>
        <fullName evidence="2">Peptidyl-prolyl cis-trans isomerase</fullName>
        <shortName evidence="2">PPIase</shortName>
        <ecNumber evidence="2">5.2.1.8</ecNumber>
    </recommendedName>
</protein>
<dbReference type="Gene3D" id="2.40.100.10">
    <property type="entry name" value="Cyclophilin-like"/>
    <property type="match status" value="1"/>
</dbReference>
<dbReference type="PANTHER" id="PTHR45625:SF3">
    <property type="entry name" value="PEPTIDYL-PROLYL CIS-TRANS ISOMERASE B-RELATED"/>
    <property type="match status" value="1"/>
</dbReference>
<dbReference type="PRINTS" id="PR00153">
    <property type="entry name" value="CSAPPISMRASE"/>
</dbReference>
<gene>
    <name evidence="5" type="ORF">JT362_08720</name>
</gene>
<feature type="region of interest" description="Disordered" evidence="3">
    <location>
        <begin position="1"/>
        <end position="61"/>
    </location>
</feature>
<reference evidence="5 6" key="1">
    <citation type="submission" date="2021-02" db="EMBL/GenBank/DDBJ databases">
        <title>Actinophytocola xerophila sp. nov., isolated from soil of cotton cropping field.</title>
        <authorList>
            <person name="Huang R."/>
            <person name="Chen X."/>
            <person name="Ge X."/>
            <person name="Liu W."/>
        </authorList>
    </citation>
    <scope>NUCLEOTIDE SEQUENCE [LARGE SCALE GENOMIC DNA]</scope>
    <source>
        <strain evidence="5 6">S1-96</strain>
    </source>
</reference>
<dbReference type="CDD" id="cd00317">
    <property type="entry name" value="cyclophilin"/>
    <property type="match status" value="1"/>
</dbReference>
<proteinExistence type="inferred from homology"/>
<evidence type="ECO:0000256" key="1">
    <source>
        <dbReference type="ARBA" id="ARBA00002388"/>
    </source>
</evidence>
<dbReference type="PANTHER" id="PTHR45625">
    <property type="entry name" value="PEPTIDYL-PROLYL CIS-TRANS ISOMERASE-RELATED"/>
    <property type="match status" value="1"/>
</dbReference>
<keyword evidence="6" id="KW-1185">Reference proteome</keyword>
<evidence type="ECO:0000256" key="3">
    <source>
        <dbReference type="SAM" id="MobiDB-lite"/>
    </source>
</evidence>
<evidence type="ECO:0000259" key="4">
    <source>
        <dbReference type="PROSITE" id="PS50072"/>
    </source>
</evidence>
<name>A0ABT2J6T1_9PSEU</name>
<dbReference type="Pfam" id="PF00160">
    <property type="entry name" value="Pro_isomerase"/>
    <property type="match status" value="1"/>
</dbReference>
<evidence type="ECO:0000313" key="5">
    <source>
        <dbReference type="EMBL" id="MCT2583195.1"/>
    </source>
</evidence>
<feature type="domain" description="PPIase cyclophilin-type" evidence="4">
    <location>
        <begin position="65"/>
        <end position="231"/>
    </location>
</feature>
<dbReference type="EMBL" id="JAFFZE010000009">
    <property type="protein sequence ID" value="MCT2583195.1"/>
    <property type="molecule type" value="Genomic_DNA"/>
</dbReference>
<comment type="catalytic activity">
    <reaction evidence="2">
        <text>[protein]-peptidylproline (omega=180) = [protein]-peptidylproline (omega=0)</text>
        <dbReference type="Rhea" id="RHEA:16237"/>
        <dbReference type="Rhea" id="RHEA-COMP:10747"/>
        <dbReference type="Rhea" id="RHEA-COMP:10748"/>
        <dbReference type="ChEBI" id="CHEBI:83833"/>
        <dbReference type="ChEBI" id="CHEBI:83834"/>
        <dbReference type="EC" id="5.2.1.8"/>
    </reaction>
</comment>
<dbReference type="GO" id="GO:0016853">
    <property type="term" value="F:isomerase activity"/>
    <property type="evidence" value="ECO:0007669"/>
    <property type="project" value="UniProtKB-KW"/>
</dbReference>
<feature type="region of interest" description="Disordered" evidence="3">
    <location>
        <begin position="210"/>
        <end position="232"/>
    </location>
</feature>
<dbReference type="PROSITE" id="PS50072">
    <property type="entry name" value="CSA_PPIASE_2"/>
    <property type="match status" value="1"/>
</dbReference>
<dbReference type="EC" id="5.2.1.8" evidence="2"/>
<sequence>MLALAGCVSRTGGPVAESSSPATETETSTSGTDETVVDDDGCEFVGKPDEDAPVGLPPTEPLGGDRVLLSTSSGEIGLQLTPDETPCTVRSFLHLVSEGFFDGTECHRLTASAGLKVLQCGDPSGDGTGGPGYTIPDELPTDLADAPTGQGTKVYPRGVLAMANAGPETGGSQFFMVYGDSTLPPDYTVFGGVDGTGLATLDAIAARGLTPTLGPEDGTPTTPVEIESAATA</sequence>
<accession>A0ABT2J6T1</accession>
<keyword evidence="2 5" id="KW-0413">Isomerase</keyword>
<keyword evidence="2" id="KW-0697">Rotamase</keyword>
<comment type="caution">
    <text evidence="5">The sequence shown here is derived from an EMBL/GenBank/DDBJ whole genome shotgun (WGS) entry which is preliminary data.</text>
</comment>
<dbReference type="InterPro" id="IPR029000">
    <property type="entry name" value="Cyclophilin-like_dom_sf"/>
</dbReference>
<dbReference type="InterPro" id="IPR044666">
    <property type="entry name" value="Cyclophilin_A-like"/>
</dbReference>
<feature type="compositionally biased region" description="Low complexity" evidence="3">
    <location>
        <begin position="16"/>
        <end position="34"/>
    </location>
</feature>
<organism evidence="5 6">
    <name type="scientific">Actinophytocola gossypii</name>
    <dbReference type="NCBI Taxonomy" id="2812003"/>
    <lineage>
        <taxon>Bacteria</taxon>
        <taxon>Bacillati</taxon>
        <taxon>Actinomycetota</taxon>
        <taxon>Actinomycetes</taxon>
        <taxon>Pseudonocardiales</taxon>
        <taxon>Pseudonocardiaceae</taxon>
    </lineage>
</organism>
<evidence type="ECO:0000313" key="6">
    <source>
        <dbReference type="Proteomes" id="UP001156441"/>
    </source>
</evidence>
<comment type="function">
    <text evidence="1 2">PPIases accelerate the folding of proteins. It catalyzes the cis-trans isomerization of proline imidic peptide bonds in oligopeptides.</text>
</comment>